<keyword evidence="4 8" id="KW-0812">Transmembrane</keyword>
<sequence length="460" mass="49997">MKAHRPVRAVHPIVDAHLALPVAGPRRRPHWLTGERVRLYAGGALLTELLFVGIYVTRVILHHAGAPEPLAQDFSPVWSAARLAAHGHAIDAWRFAALFAVQKLAIPTMNAADGILPWLYPPSMLLFVLPLGWLPYTLAAVLWLGATYVLFAATVRRVARHALALPCALAFPGAFLTVIGGQTSLLTASLAGLGLLLLRRRPIAAGVCLGLLTMKPQLSILFPLALLCAGQWRALAAWAATIAGAVALSTLAFGTGSWIAFAHGVHDAYQIVLTGQAKLFRMPTVFAMAMLAGWPAGIARALQLLSAAGAALAVLYTWRGSGSYALRAATVACAGLLVSPYLYDYDLTWYGIVIAWYARHAGEHGWRRFDREWLALMWAMPLGGFLLVPYLSFQLMPIVTLASLALLVARVARERRDASSLLAARDASDEIDFTRPIRSRRRVVPAPRRDEHPLPRGHHH</sequence>
<dbReference type="InterPro" id="IPR018584">
    <property type="entry name" value="GT87"/>
</dbReference>
<feature type="transmembrane region" description="Helical" evidence="8">
    <location>
        <begin position="37"/>
        <end position="61"/>
    </location>
</feature>
<dbReference type="RefSeq" id="WP_175894529.1">
    <property type="nucleotide sequence ID" value="NZ_CADFDQ010000007.1"/>
</dbReference>
<feature type="transmembrane region" description="Helical" evidence="8">
    <location>
        <begin position="124"/>
        <end position="151"/>
    </location>
</feature>
<evidence type="ECO:0000256" key="8">
    <source>
        <dbReference type="SAM" id="Phobius"/>
    </source>
</evidence>
<feature type="transmembrane region" description="Helical" evidence="8">
    <location>
        <begin position="324"/>
        <end position="343"/>
    </location>
</feature>
<feature type="transmembrane region" description="Helical" evidence="8">
    <location>
        <begin position="235"/>
        <end position="261"/>
    </location>
</feature>
<dbReference type="Pfam" id="PF09594">
    <property type="entry name" value="GT87"/>
    <property type="match status" value="1"/>
</dbReference>
<feature type="transmembrane region" description="Helical" evidence="8">
    <location>
        <begin position="163"/>
        <end position="183"/>
    </location>
</feature>
<keyword evidence="10" id="KW-1185">Reference proteome</keyword>
<comment type="subcellular location">
    <subcellularLocation>
        <location evidence="1">Cell membrane</location>
        <topology evidence="1">Multi-pass membrane protein</topology>
    </subcellularLocation>
</comment>
<keyword evidence="3" id="KW-0808">Transferase</keyword>
<feature type="transmembrane region" description="Helical" evidence="8">
    <location>
        <begin position="298"/>
        <end position="317"/>
    </location>
</feature>
<comment type="similarity">
    <text evidence="7">Belongs to the glycosyltransferase 87 family.</text>
</comment>
<evidence type="ECO:0000256" key="5">
    <source>
        <dbReference type="ARBA" id="ARBA00022989"/>
    </source>
</evidence>
<evidence type="ECO:0000256" key="4">
    <source>
        <dbReference type="ARBA" id="ARBA00022692"/>
    </source>
</evidence>
<feature type="transmembrane region" description="Helical" evidence="8">
    <location>
        <begin position="203"/>
        <end position="228"/>
    </location>
</feature>
<dbReference type="EMBL" id="VJSY01000016">
    <property type="protein sequence ID" value="MDR8754087.1"/>
    <property type="molecule type" value="Genomic_DNA"/>
</dbReference>
<feature type="transmembrane region" description="Helical" evidence="8">
    <location>
        <begin position="387"/>
        <end position="409"/>
    </location>
</feature>
<organism evidence="9 10">
    <name type="scientific">Burkholderia pseudomultivorans</name>
    <dbReference type="NCBI Taxonomy" id="1207504"/>
    <lineage>
        <taxon>Bacteria</taxon>
        <taxon>Pseudomonadati</taxon>
        <taxon>Pseudomonadota</taxon>
        <taxon>Betaproteobacteria</taxon>
        <taxon>Burkholderiales</taxon>
        <taxon>Burkholderiaceae</taxon>
        <taxon>Burkholderia</taxon>
        <taxon>Burkholderia cepacia complex</taxon>
    </lineage>
</organism>
<keyword evidence="5 8" id="KW-1133">Transmembrane helix</keyword>
<protein>
    <recommendedName>
        <fullName evidence="11">DUF2029 domain-containing protein</fullName>
    </recommendedName>
</protein>
<name>A0ABU2E2J2_9BURK</name>
<gene>
    <name evidence="9" type="ORF">FEQ00_02510</name>
</gene>
<evidence type="ECO:0000256" key="6">
    <source>
        <dbReference type="ARBA" id="ARBA00023136"/>
    </source>
</evidence>
<evidence type="ECO:0000313" key="10">
    <source>
        <dbReference type="Proteomes" id="UP001248067"/>
    </source>
</evidence>
<accession>A0ABU2E2J2</accession>
<evidence type="ECO:0000256" key="2">
    <source>
        <dbReference type="ARBA" id="ARBA00022475"/>
    </source>
</evidence>
<comment type="caution">
    <text evidence="9">The sequence shown here is derived from an EMBL/GenBank/DDBJ whole genome shotgun (WGS) entry which is preliminary data.</text>
</comment>
<dbReference type="Proteomes" id="UP001248067">
    <property type="component" value="Unassembled WGS sequence"/>
</dbReference>
<evidence type="ECO:0000256" key="3">
    <source>
        <dbReference type="ARBA" id="ARBA00022679"/>
    </source>
</evidence>
<proteinExistence type="inferred from homology"/>
<reference evidence="9 10" key="1">
    <citation type="submission" date="2019-06" db="EMBL/GenBank/DDBJ databases">
        <title>Evolution of Burkholderia multivorans in the lungs of Cystic Fibrosis patients.</title>
        <authorList>
            <person name="Moreira L.M."/>
        </authorList>
    </citation>
    <scope>NUCLEOTIDE SEQUENCE [LARGE SCALE GENOMIC DNA]</scope>
    <source>
        <strain evidence="9 10">VC13239</strain>
    </source>
</reference>
<keyword evidence="2" id="KW-1003">Cell membrane</keyword>
<evidence type="ECO:0000256" key="1">
    <source>
        <dbReference type="ARBA" id="ARBA00004651"/>
    </source>
</evidence>
<evidence type="ECO:0008006" key="11">
    <source>
        <dbReference type="Google" id="ProtNLM"/>
    </source>
</evidence>
<evidence type="ECO:0000313" key="9">
    <source>
        <dbReference type="EMBL" id="MDR8754087.1"/>
    </source>
</evidence>
<keyword evidence="6 8" id="KW-0472">Membrane</keyword>
<evidence type="ECO:0000256" key="7">
    <source>
        <dbReference type="ARBA" id="ARBA00024033"/>
    </source>
</evidence>